<accession>A0A8S0ZYA5</accession>
<name>A0A8S0ZYA5_ARCPL</name>
<keyword evidence="2" id="KW-1185">Reference proteome</keyword>
<dbReference type="Proteomes" id="UP000494106">
    <property type="component" value="Unassembled WGS sequence"/>
</dbReference>
<comment type="caution">
    <text evidence="1">The sequence shown here is derived from an EMBL/GenBank/DDBJ whole genome shotgun (WGS) entry which is preliminary data.</text>
</comment>
<evidence type="ECO:0000313" key="2">
    <source>
        <dbReference type="Proteomes" id="UP000494106"/>
    </source>
</evidence>
<dbReference type="AlphaFoldDB" id="A0A8S0ZYA5"/>
<protein>
    <submittedName>
        <fullName evidence="1">Uncharacterized protein</fullName>
    </submittedName>
</protein>
<reference evidence="1 2" key="1">
    <citation type="submission" date="2020-04" db="EMBL/GenBank/DDBJ databases">
        <authorList>
            <person name="Wallbank WR R."/>
            <person name="Pardo Diaz C."/>
            <person name="Kozak K."/>
            <person name="Martin S."/>
            <person name="Jiggins C."/>
            <person name="Moest M."/>
            <person name="Warren A I."/>
            <person name="Byers J.R.P. K."/>
            <person name="Montejo-Kovacevich G."/>
            <person name="Yen C E."/>
        </authorList>
    </citation>
    <scope>NUCLEOTIDE SEQUENCE [LARGE SCALE GENOMIC DNA]</scope>
</reference>
<dbReference type="OrthoDB" id="7436381at2759"/>
<organism evidence="1 2">
    <name type="scientific">Arctia plantaginis</name>
    <name type="common">Wood tiger moth</name>
    <name type="synonym">Phalaena plantaginis</name>
    <dbReference type="NCBI Taxonomy" id="874455"/>
    <lineage>
        <taxon>Eukaryota</taxon>
        <taxon>Metazoa</taxon>
        <taxon>Ecdysozoa</taxon>
        <taxon>Arthropoda</taxon>
        <taxon>Hexapoda</taxon>
        <taxon>Insecta</taxon>
        <taxon>Pterygota</taxon>
        <taxon>Neoptera</taxon>
        <taxon>Endopterygota</taxon>
        <taxon>Lepidoptera</taxon>
        <taxon>Glossata</taxon>
        <taxon>Ditrysia</taxon>
        <taxon>Noctuoidea</taxon>
        <taxon>Erebidae</taxon>
        <taxon>Arctiinae</taxon>
        <taxon>Arctia</taxon>
    </lineage>
</organism>
<sequence length="204" mass="23272">MDGWITTIQDFNLRSWRTKRARKDNSPQSASVETSSFDLQDTLVNWKKEQDSGIAKQLAEQTALISKLFLDIGDTKTQNNQIKASNAEISKTNTEITQSISFINKQFEELKIEVEILRGERREKQKYIEHLEYRILDLQLKSRSSSIELRNIPQESTKTNTSLKKTERPSNDLINIKTTPVDSLNTVNSYFTTVGGTLANSLLS</sequence>
<gene>
    <name evidence="1" type="ORF">APLA_LOCUS8128</name>
</gene>
<evidence type="ECO:0000313" key="1">
    <source>
        <dbReference type="EMBL" id="CAB3239957.1"/>
    </source>
</evidence>
<proteinExistence type="predicted"/>
<dbReference type="EMBL" id="CADEBC010000503">
    <property type="protein sequence ID" value="CAB3239957.1"/>
    <property type="molecule type" value="Genomic_DNA"/>
</dbReference>